<evidence type="ECO:0008006" key="3">
    <source>
        <dbReference type="Google" id="ProtNLM"/>
    </source>
</evidence>
<evidence type="ECO:0000313" key="1">
    <source>
        <dbReference type="EMBL" id="CEN38431.1"/>
    </source>
</evidence>
<evidence type="ECO:0000313" key="2">
    <source>
        <dbReference type="Proteomes" id="UP000038083"/>
    </source>
</evidence>
<organism evidence="1 2">
    <name type="scientific">Capnocytophaga cynodegmi</name>
    <dbReference type="NCBI Taxonomy" id="28189"/>
    <lineage>
        <taxon>Bacteria</taxon>
        <taxon>Pseudomonadati</taxon>
        <taxon>Bacteroidota</taxon>
        <taxon>Flavobacteriia</taxon>
        <taxon>Flavobacteriales</taxon>
        <taxon>Flavobacteriaceae</taxon>
        <taxon>Capnocytophaga</taxon>
    </lineage>
</organism>
<dbReference type="AlphaFoldDB" id="A0A0B7HFD5"/>
<protein>
    <recommendedName>
        <fullName evidence="3">DUF2971 domain-containing protein</fullName>
    </recommendedName>
</protein>
<accession>A0A0B7HFD5</accession>
<proteinExistence type="predicted"/>
<gene>
    <name evidence="1" type="ORF">CCYN74_30161</name>
</gene>
<name>A0A0B7HFD5_9FLAO</name>
<sequence length="421" mass="49801">MRHIGLQERLFFKGKKEKDTTLKEKAYKDLAKIESLINSQHLGEDDRKKWIEKLISALFPLEKYDEYFDKKKTYILKELSFDVENPIDNHIASILAVLNVFPRELREIPLAHYTSPIVCENLFGLKGKERSNMRMGSSTYMNDPTEGDVLLELLNQQDLELDNKRELSPYNAFFTCFSTRVNDLNQFRLYGKEDGVEASGCCLVLNKERDWLQDTYIASSYRPLVNGRKKLLVPDNEFESEESLKLPLYQVAYIAYLDEYIKESKCEIKLTDDSRFGVLLNKVGDNEEWHEVRKKKLEEALINLMKYFKVESVSEEDRNKLEYIRYLFKDFAFRDEEEFRLMQIEKMDSDKIQHCKESNSIYVPYSDITNMVDEVILGTNYEKTNQKRKVEIFRYQMKDFTHIQISHSSLPINANLPYRKE</sequence>
<dbReference type="Proteomes" id="UP000038083">
    <property type="component" value="Unassembled WGS sequence"/>
</dbReference>
<reference evidence="2" key="1">
    <citation type="submission" date="2015-01" db="EMBL/GenBank/DDBJ databases">
        <authorList>
            <person name="MANFREDI Pablo"/>
        </authorList>
    </citation>
    <scope>NUCLEOTIDE SEQUENCE [LARGE SCALE GENOMIC DNA]</scope>
    <source>
        <strain evidence="2">Ccy74</strain>
    </source>
</reference>
<dbReference type="EMBL" id="CDOG01000023">
    <property type="protein sequence ID" value="CEN38431.1"/>
    <property type="molecule type" value="Genomic_DNA"/>
</dbReference>